<proteinExistence type="predicted"/>
<evidence type="ECO:0000256" key="1">
    <source>
        <dbReference type="ARBA" id="ARBA00023098"/>
    </source>
</evidence>
<dbReference type="Gene3D" id="3.40.1090.10">
    <property type="entry name" value="Cytosolic phospholipase A2 catalytic domain"/>
    <property type="match status" value="1"/>
</dbReference>
<evidence type="ECO:0000313" key="3">
    <source>
        <dbReference type="EMBL" id="ALG08296.1"/>
    </source>
</evidence>
<dbReference type="KEGG" id="kphy:AOZ06_16500"/>
<dbReference type="Proteomes" id="UP000063699">
    <property type="component" value="Chromosome"/>
</dbReference>
<gene>
    <name evidence="3" type="ORF">AOZ06_16500</name>
</gene>
<sequence length="262" mass="26899">MIAGLAGAGVDLSAADLVIGTSGGAAAAVELAGGGDPRGLIGFMMKPPRQTGEPGVRGTATGFSQVLRELIGSGLGGPEIRARLGAFARSAETVSQAECLRVVKGYLTVHQWPASRVVIAAVDVDSGELTAFSRDSGVPLVDAVAASCAVPGIYPPITIGDRDYFDGMVRSPVNAELAAGCDRVVVLAPIPEIRGLPGAALPDQLGPIEAAGGRTLLLSPDQRARALMGRETMDLSRRPEITQAGLDHGARVAAELAEFWRV</sequence>
<name>A0A0N9HTJ4_9PSEU</name>
<dbReference type="AlphaFoldDB" id="A0A0N9HTJ4"/>
<dbReference type="EMBL" id="CP012752">
    <property type="protein sequence ID" value="ALG08296.1"/>
    <property type="molecule type" value="Genomic_DNA"/>
</dbReference>
<accession>A0A0N9HTJ4</accession>
<reference evidence="3 4" key="1">
    <citation type="submission" date="2015-07" db="EMBL/GenBank/DDBJ databases">
        <title>Genome sequencing of Kibdelosporangium phytohabitans.</title>
        <authorList>
            <person name="Qin S."/>
            <person name="Xing K."/>
        </authorList>
    </citation>
    <scope>NUCLEOTIDE SEQUENCE [LARGE SCALE GENOMIC DNA]</scope>
    <source>
        <strain evidence="3 4">KLBMP1111</strain>
    </source>
</reference>
<dbReference type="InterPro" id="IPR002641">
    <property type="entry name" value="PNPLA_dom"/>
</dbReference>
<dbReference type="InterPro" id="IPR016035">
    <property type="entry name" value="Acyl_Trfase/lysoPLipase"/>
</dbReference>
<dbReference type="GO" id="GO:0006629">
    <property type="term" value="P:lipid metabolic process"/>
    <property type="evidence" value="ECO:0007669"/>
    <property type="project" value="UniProtKB-KW"/>
</dbReference>
<evidence type="ECO:0000259" key="2">
    <source>
        <dbReference type="Pfam" id="PF01734"/>
    </source>
</evidence>
<evidence type="ECO:0000313" key="4">
    <source>
        <dbReference type="Proteomes" id="UP000063699"/>
    </source>
</evidence>
<dbReference type="SUPFAM" id="SSF52151">
    <property type="entry name" value="FabD/lysophospholipase-like"/>
    <property type="match status" value="1"/>
</dbReference>
<feature type="domain" description="PNPLA" evidence="2">
    <location>
        <begin position="14"/>
        <end position="178"/>
    </location>
</feature>
<organism evidence="3 4">
    <name type="scientific">Kibdelosporangium phytohabitans</name>
    <dbReference type="NCBI Taxonomy" id="860235"/>
    <lineage>
        <taxon>Bacteria</taxon>
        <taxon>Bacillati</taxon>
        <taxon>Actinomycetota</taxon>
        <taxon>Actinomycetes</taxon>
        <taxon>Pseudonocardiales</taxon>
        <taxon>Pseudonocardiaceae</taxon>
        <taxon>Kibdelosporangium</taxon>
    </lineage>
</organism>
<dbReference type="Pfam" id="PF01734">
    <property type="entry name" value="Patatin"/>
    <property type="match status" value="1"/>
</dbReference>
<keyword evidence="1" id="KW-0443">Lipid metabolism</keyword>
<keyword evidence="4" id="KW-1185">Reference proteome</keyword>
<protein>
    <recommendedName>
        <fullName evidence="2">PNPLA domain-containing protein</fullName>
    </recommendedName>
</protein>